<evidence type="ECO:0000313" key="2">
    <source>
        <dbReference type="Proteomes" id="UP000327013"/>
    </source>
</evidence>
<gene>
    <name evidence="1" type="ORF">FH972_003472</name>
</gene>
<organism evidence="1 2">
    <name type="scientific">Carpinus fangiana</name>
    <dbReference type="NCBI Taxonomy" id="176857"/>
    <lineage>
        <taxon>Eukaryota</taxon>
        <taxon>Viridiplantae</taxon>
        <taxon>Streptophyta</taxon>
        <taxon>Embryophyta</taxon>
        <taxon>Tracheophyta</taxon>
        <taxon>Spermatophyta</taxon>
        <taxon>Magnoliopsida</taxon>
        <taxon>eudicotyledons</taxon>
        <taxon>Gunneridae</taxon>
        <taxon>Pentapetalae</taxon>
        <taxon>rosids</taxon>
        <taxon>fabids</taxon>
        <taxon>Fagales</taxon>
        <taxon>Betulaceae</taxon>
        <taxon>Carpinus</taxon>
    </lineage>
</organism>
<reference evidence="1 2" key="1">
    <citation type="submission" date="2019-06" db="EMBL/GenBank/DDBJ databases">
        <title>A chromosomal-level reference genome of Carpinus fangiana (Coryloideae, Betulaceae).</title>
        <authorList>
            <person name="Yang X."/>
            <person name="Wang Z."/>
            <person name="Zhang L."/>
            <person name="Hao G."/>
            <person name="Liu J."/>
            <person name="Yang Y."/>
        </authorList>
    </citation>
    <scope>NUCLEOTIDE SEQUENCE [LARGE SCALE GENOMIC DNA]</scope>
    <source>
        <strain evidence="1">Cfa_2016G</strain>
        <tissue evidence="1">Leaf</tissue>
    </source>
</reference>
<dbReference type="EMBL" id="CM017321">
    <property type="protein sequence ID" value="KAE7998984.1"/>
    <property type="molecule type" value="Genomic_DNA"/>
</dbReference>
<name>A0A5N6QKS9_9ROSI</name>
<dbReference type="AlphaFoldDB" id="A0A5N6QKS9"/>
<evidence type="ECO:0000313" key="1">
    <source>
        <dbReference type="EMBL" id="KAE7998984.1"/>
    </source>
</evidence>
<protein>
    <submittedName>
        <fullName evidence="1">Uncharacterized protein</fullName>
    </submittedName>
</protein>
<sequence length="100" mass="10982">MNATLPPLPAKHCCPSASSDAGHHPPSVLLGKVLGKMGGGEMDGCGPSKPMPWWVGITGGRRGRERKQCFWRKSPDGEQRPCWWLTVAGVTAFVNWWNIR</sequence>
<keyword evidence="2" id="KW-1185">Reference proteome</keyword>
<proteinExistence type="predicted"/>
<accession>A0A5N6QKS9</accession>
<dbReference type="Proteomes" id="UP000327013">
    <property type="component" value="Chromosome 1"/>
</dbReference>